<dbReference type="EMBL" id="CM042051">
    <property type="protein sequence ID" value="KAI3728701.1"/>
    <property type="molecule type" value="Genomic_DNA"/>
</dbReference>
<reference evidence="2" key="1">
    <citation type="journal article" date="2022" name="Mol. Ecol. Resour.">
        <title>The genomes of chicory, endive, great burdock and yacon provide insights into Asteraceae palaeo-polyploidization history and plant inulin production.</title>
        <authorList>
            <person name="Fan W."/>
            <person name="Wang S."/>
            <person name="Wang H."/>
            <person name="Wang A."/>
            <person name="Jiang F."/>
            <person name="Liu H."/>
            <person name="Zhao H."/>
            <person name="Xu D."/>
            <person name="Zhang Y."/>
        </authorList>
    </citation>
    <scope>NUCLEOTIDE SEQUENCE [LARGE SCALE GENOMIC DNA]</scope>
    <source>
        <strain evidence="2">cv. Niubang</strain>
    </source>
</reference>
<reference evidence="1 2" key="2">
    <citation type="journal article" date="2022" name="Mol. Ecol. Resour.">
        <title>The genomes of chicory, endive, great burdock and yacon provide insights into Asteraceae paleo-polyploidization history and plant inulin production.</title>
        <authorList>
            <person name="Fan W."/>
            <person name="Wang S."/>
            <person name="Wang H."/>
            <person name="Wang A."/>
            <person name="Jiang F."/>
            <person name="Liu H."/>
            <person name="Zhao H."/>
            <person name="Xu D."/>
            <person name="Zhang Y."/>
        </authorList>
    </citation>
    <scope>NUCLEOTIDE SEQUENCE [LARGE SCALE GENOMIC DNA]</scope>
    <source>
        <strain evidence="2">cv. Niubang</strain>
    </source>
</reference>
<evidence type="ECO:0000313" key="2">
    <source>
        <dbReference type="Proteomes" id="UP001055879"/>
    </source>
</evidence>
<comment type="caution">
    <text evidence="1">The sequence shown here is derived from an EMBL/GenBank/DDBJ whole genome shotgun (WGS) entry which is preliminary data.</text>
</comment>
<gene>
    <name evidence="1" type="ORF">L6452_17342</name>
</gene>
<protein>
    <submittedName>
        <fullName evidence="1">Uncharacterized protein</fullName>
    </submittedName>
</protein>
<proteinExistence type="predicted"/>
<organism evidence="1 2">
    <name type="scientific">Arctium lappa</name>
    <name type="common">Greater burdock</name>
    <name type="synonym">Lappa major</name>
    <dbReference type="NCBI Taxonomy" id="4217"/>
    <lineage>
        <taxon>Eukaryota</taxon>
        <taxon>Viridiplantae</taxon>
        <taxon>Streptophyta</taxon>
        <taxon>Embryophyta</taxon>
        <taxon>Tracheophyta</taxon>
        <taxon>Spermatophyta</taxon>
        <taxon>Magnoliopsida</taxon>
        <taxon>eudicotyledons</taxon>
        <taxon>Gunneridae</taxon>
        <taxon>Pentapetalae</taxon>
        <taxon>asterids</taxon>
        <taxon>campanulids</taxon>
        <taxon>Asterales</taxon>
        <taxon>Asteraceae</taxon>
        <taxon>Carduoideae</taxon>
        <taxon>Cardueae</taxon>
        <taxon>Arctiinae</taxon>
        <taxon>Arctium</taxon>
    </lineage>
</organism>
<accession>A0ACB9C303</accession>
<dbReference type="Proteomes" id="UP001055879">
    <property type="component" value="Linkage Group LG05"/>
</dbReference>
<sequence>MDELIHPQLLDLILKERNLFVKRGYDYNKDESSHQEEAMDMEVFQMKRNLLAPHLGLKKLMHRETTNHQQKQRAGPTPLLFPVKLKRTKETEVVNYIIHSIVEDRHPKNRGLNREALEPGNPEGRSTGDHPGARTGDHSEAGNSLNRESTREPISGRQVYPGVDTGDWALDPGRKTRDALHPGADGPSVGQSG</sequence>
<evidence type="ECO:0000313" key="1">
    <source>
        <dbReference type="EMBL" id="KAI3728701.1"/>
    </source>
</evidence>
<name>A0ACB9C303_ARCLA</name>
<keyword evidence="2" id="KW-1185">Reference proteome</keyword>